<gene>
    <name evidence="7" type="ORF">OCU04_011083</name>
</gene>
<evidence type="ECO:0000256" key="2">
    <source>
        <dbReference type="ARBA" id="ARBA00022692"/>
    </source>
</evidence>
<dbReference type="InterPro" id="IPR011701">
    <property type="entry name" value="MFS"/>
</dbReference>
<dbReference type="PANTHER" id="PTHR23502:SF163">
    <property type="entry name" value="MAJOR FACILITATOR SUPERFAMILY (MFS) PROFILE DOMAIN-CONTAINING PROTEIN"/>
    <property type="match status" value="1"/>
</dbReference>
<evidence type="ECO:0000313" key="7">
    <source>
        <dbReference type="EMBL" id="KAJ8060780.1"/>
    </source>
</evidence>
<feature type="transmembrane region" description="Helical" evidence="5">
    <location>
        <begin position="80"/>
        <end position="101"/>
    </location>
</feature>
<dbReference type="AlphaFoldDB" id="A0A9X0DFP0"/>
<dbReference type="SUPFAM" id="SSF103473">
    <property type="entry name" value="MFS general substrate transporter"/>
    <property type="match status" value="1"/>
</dbReference>
<keyword evidence="3 5" id="KW-1133">Transmembrane helix</keyword>
<keyword evidence="4 5" id="KW-0472">Membrane</keyword>
<sequence>MCIPGSPRILASLRSNHEIFLMLLVSVWELGEASGPLFIGPLSETYGRLPVYHMTNILFIIFSIACAVSSNIDMLLAFRFLNGVGVAAICLNSSVVGDMFIQEERAGIQAIINLPALTGLAIASIVSGYISENLGWRWVFWLLCYQYLWGFLIPQIMVKHSENILLSTSIRFPSVWKRTAIWLCGRGVQ</sequence>
<evidence type="ECO:0000256" key="4">
    <source>
        <dbReference type="ARBA" id="ARBA00023136"/>
    </source>
</evidence>
<evidence type="ECO:0000256" key="3">
    <source>
        <dbReference type="ARBA" id="ARBA00022989"/>
    </source>
</evidence>
<dbReference type="Pfam" id="PF07690">
    <property type="entry name" value="MFS_1"/>
    <property type="match status" value="1"/>
</dbReference>
<dbReference type="InterPro" id="IPR020846">
    <property type="entry name" value="MFS_dom"/>
</dbReference>
<evidence type="ECO:0000313" key="8">
    <source>
        <dbReference type="Proteomes" id="UP001152300"/>
    </source>
</evidence>
<evidence type="ECO:0000256" key="5">
    <source>
        <dbReference type="SAM" id="Phobius"/>
    </source>
</evidence>
<comment type="caution">
    <text evidence="7">The sequence shown here is derived from an EMBL/GenBank/DDBJ whole genome shotgun (WGS) entry which is preliminary data.</text>
</comment>
<dbReference type="Proteomes" id="UP001152300">
    <property type="component" value="Unassembled WGS sequence"/>
</dbReference>
<proteinExistence type="predicted"/>
<keyword evidence="2 5" id="KW-0812">Transmembrane</keyword>
<reference evidence="7" key="1">
    <citation type="submission" date="2022-11" db="EMBL/GenBank/DDBJ databases">
        <title>Genome Resource of Sclerotinia nivalis Strain SnTB1, a Plant Pathogen Isolated from American Ginseng.</title>
        <authorList>
            <person name="Fan S."/>
        </authorList>
    </citation>
    <scope>NUCLEOTIDE SEQUENCE</scope>
    <source>
        <strain evidence="7">SnTB1</strain>
    </source>
</reference>
<organism evidence="7 8">
    <name type="scientific">Sclerotinia nivalis</name>
    <dbReference type="NCBI Taxonomy" id="352851"/>
    <lineage>
        <taxon>Eukaryota</taxon>
        <taxon>Fungi</taxon>
        <taxon>Dikarya</taxon>
        <taxon>Ascomycota</taxon>
        <taxon>Pezizomycotina</taxon>
        <taxon>Leotiomycetes</taxon>
        <taxon>Helotiales</taxon>
        <taxon>Sclerotiniaceae</taxon>
        <taxon>Sclerotinia</taxon>
    </lineage>
</organism>
<feature type="transmembrane region" description="Helical" evidence="5">
    <location>
        <begin position="138"/>
        <end position="157"/>
    </location>
</feature>
<dbReference type="GO" id="GO:0022857">
    <property type="term" value="F:transmembrane transporter activity"/>
    <property type="evidence" value="ECO:0007669"/>
    <property type="project" value="InterPro"/>
</dbReference>
<comment type="subcellular location">
    <subcellularLocation>
        <location evidence="1">Membrane</location>
        <topology evidence="1">Multi-pass membrane protein</topology>
    </subcellularLocation>
</comment>
<dbReference type="EMBL" id="JAPEIS010000013">
    <property type="protein sequence ID" value="KAJ8060780.1"/>
    <property type="molecule type" value="Genomic_DNA"/>
</dbReference>
<dbReference type="PROSITE" id="PS50850">
    <property type="entry name" value="MFS"/>
    <property type="match status" value="1"/>
</dbReference>
<evidence type="ECO:0000259" key="6">
    <source>
        <dbReference type="PROSITE" id="PS50850"/>
    </source>
</evidence>
<dbReference type="Gene3D" id="1.20.1720.10">
    <property type="entry name" value="Multidrug resistance protein D"/>
    <property type="match status" value="1"/>
</dbReference>
<evidence type="ECO:0000256" key="1">
    <source>
        <dbReference type="ARBA" id="ARBA00004141"/>
    </source>
</evidence>
<keyword evidence="8" id="KW-1185">Reference proteome</keyword>
<accession>A0A9X0DFP0</accession>
<feature type="transmembrane region" description="Helical" evidence="5">
    <location>
        <begin position="20"/>
        <end position="39"/>
    </location>
</feature>
<feature type="domain" description="Major facilitator superfamily (MFS) profile" evidence="6">
    <location>
        <begin position="1"/>
        <end position="189"/>
    </location>
</feature>
<dbReference type="PANTHER" id="PTHR23502">
    <property type="entry name" value="MAJOR FACILITATOR SUPERFAMILY"/>
    <property type="match status" value="1"/>
</dbReference>
<feature type="transmembrane region" description="Helical" evidence="5">
    <location>
        <begin position="51"/>
        <end position="68"/>
    </location>
</feature>
<dbReference type="GO" id="GO:0016020">
    <property type="term" value="C:membrane"/>
    <property type="evidence" value="ECO:0007669"/>
    <property type="project" value="UniProtKB-SubCell"/>
</dbReference>
<dbReference type="InterPro" id="IPR036259">
    <property type="entry name" value="MFS_trans_sf"/>
</dbReference>
<protein>
    <recommendedName>
        <fullName evidence="6">Major facilitator superfamily (MFS) profile domain-containing protein</fullName>
    </recommendedName>
</protein>
<dbReference type="OrthoDB" id="5296287at2759"/>
<feature type="transmembrane region" description="Helical" evidence="5">
    <location>
        <begin position="107"/>
        <end position="126"/>
    </location>
</feature>
<name>A0A9X0DFP0_9HELO</name>